<organism evidence="3 4">
    <name type="scientific">Aspergillus sydowii CBS 593.65</name>
    <dbReference type="NCBI Taxonomy" id="1036612"/>
    <lineage>
        <taxon>Eukaryota</taxon>
        <taxon>Fungi</taxon>
        <taxon>Dikarya</taxon>
        <taxon>Ascomycota</taxon>
        <taxon>Pezizomycotina</taxon>
        <taxon>Eurotiomycetes</taxon>
        <taxon>Eurotiomycetidae</taxon>
        <taxon>Eurotiales</taxon>
        <taxon>Aspergillaceae</taxon>
        <taxon>Aspergillus</taxon>
        <taxon>Aspergillus subgen. Nidulantes</taxon>
    </lineage>
</organism>
<dbReference type="OrthoDB" id="2317065at2759"/>
<dbReference type="SUPFAM" id="SSF48208">
    <property type="entry name" value="Six-hairpin glycosidases"/>
    <property type="match status" value="1"/>
</dbReference>
<dbReference type="InterPro" id="IPR008928">
    <property type="entry name" value="6-hairpin_glycosidase_sf"/>
</dbReference>
<sequence length="474" mass="53055">MLNGHKHTESGHPIEAKRAKTTAGGGLVSTSLFDALYSESAVLKIWTVARKALGSVAPPVLYPEYTGADGGYVYRHLEFWTSGFFPGSLYLLLERNINYPQLGIRQDKTASLHPLQLQHLCQWWSASLHANAAKKDTHDIGFMIAPWATKAWTLHRDPQAYSSLVLAAHSLAGRYDPCVQSIRSWDVCHTKVYSFCDTSKDFLVIIDNMLNLNLLFWVARETGDHSLHDIAVAHARTTKKHHIRADNSTAHVVNYDAETGQPRSKFTHQGYSDDSCWSRGQAWGILGFMETYEWTRDPEFLDTAMGLADYFLSRLPEDRVPFWDFDAPVTNDCPRDTSAGMVACCGLVLLYKALKDTDPAAAQSYLHSALAILEATVSGFMTPSPARFDVDTTAPRHPTFPEDEPHRQPGALSMVLNSPEMKCPETILDGATVCNYEFASRRWADHGLVYADYYFLLLGNMLLELGLVTEHNRH</sequence>
<evidence type="ECO:0008006" key="5">
    <source>
        <dbReference type="Google" id="ProtNLM"/>
    </source>
</evidence>
<dbReference type="EMBL" id="KV878592">
    <property type="protein sequence ID" value="OJJ55366.1"/>
    <property type="molecule type" value="Genomic_DNA"/>
</dbReference>
<dbReference type="GO" id="GO:0052757">
    <property type="term" value="F:chondroitin hydrolase activity"/>
    <property type="evidence" value="ECO:0007669"/>
    <property type="project" value="TreeGrafter"/>
</dbReference>
<dbReference type="AlphaFoldDB" id="A0A1L9T7F9"/>
<dbReference type="VEuPathDB" id="FungiDB:ASPSYDRAFT_208133"/>
<dbReference type="RefSeq" id="XP_040699172.1">
    <property type="nucleotide sequence ID" value="XM_040843933.1"/>
</dbReference>
<comment type="similarity">
    <text evidence="2">Belongs to the glycosyl hydrolase 88 family.</text>
</comment>
<accession>A0A1L9T7F9</accession>
<gene>
    <name evidence="3" type="ORF">ASPSYDRAFT_208133</name>
</gene>
<dbReference type="PANTHER" id="PTHR36845">
    <property type="entry name" value="HYDROLASE, PUTATIVE (AFU_ORTHOLOGUE AFUA_7G05090)-RELATED"/>
    <property type="match status" value="1"/>
</dbReference>
<keyword evidence="4" id="KW-1185">Reference proteome</keyword>
<evidence type="ECO:0000256" key="1">
    <source>
        <dbReference type="ARBA" id="ARBA00022801"/>
    </source>
</evidence>
<evidence type="ECO:0000313" key="3">
    <source>
        <dbReference type="EMBL" id="OJJ55366.1"/>
    </source>
</evidence>
<dbReference type="GeneID" id="63760006"/>
<protein>
    <recommendedName>
        <fullName evidence="5">Glucuronyl hydrolase</fullName>
    </recommendedName>
</protein>
<evidence type="ECO:0000313" key="4">
    <source>
        <dbReference type="Proteomes" id="UP000184356"/>
    </source>
</evidence>
<dbReference type="InterPro" id="IPR012341">
    <property type="entry name" value="6hp_glycosidase-like_sf"/>
</dbReference>
<dbReference type="Proteomes" id="UP000184356">
    <property type="component" value="Unassembled WGS sequence"/>
</dbReference>
<proteinExistence type="inferred from homology"/>
<reference evidence="4" key="1">
    <citation type="journal article" date="2017" name="Genome Biol.">
        <title>Comparative genomics reveals high biological diversity and specific adaptations in the industrially and medically important fungal genus Aspergillus.</title>
        <authorList>
            <person name="de Vries R.P."/>
            <person name="Riley R."/>
            <person name="Wiebenga A."/>
            <person name="Aguilar-Osorio G."/>
            <person name="Amillis S."/>
            <person name="Uchima C.A."/>
            <person name="Anderluh G."/>
            <person name="Asadollahi M."/>
            <person name="Askin M."/>
            <person name="Barry K."/>
            <person name="Battaglia E."/>
            <person name="Bayram O."/>
            <person name="Benocci T."/>
            <person name="Braus-Stromeyer S.A."/>
            <person name="Caldana C."/>
            <person name="Canovas D."/>
            <person name="Cerqueira G.C."/>
            <person name="Chen F."/>
            <person name="Chen W."/>
            <person name="Choi C."/>
            <person name="Clum A."/>
            <person name="Dos Santos R.A."/>
            <person name="Damasio A.R."/>
            <person name="Diallinas G."/>
            <person name="Emri T."/>
            <person name="Fekete E."/>
            <person name="Flipphi M."/>
            <person name="Freyberg S."/>
            <person name="Gallo A."/>
            <person name="Gournas C."/>
            <person name="Habgood R."/>
            <person name="Hainaut M."/>
            <person name="Harispe M.L."/>
            <person name="Henrissat B."/>
            <person name="Hilden K.S."/>
            <person name="Hope R."/>
            <person name="Hossain A."/>
            <person name="Karabika E."/>
            <person name="Karaffa L."/>
            <person name="Karanyi Z."/>
            <person name="Krasevec N."/>
            <person name="Kuo A."/>
            <person name="Kusch H."/>
            <person name="LaButti K."/>
            <person name="Lagendijk E.L."/>
            <person name="Lapidus A."/>
            <person name="Levasseur A."/>
            <person name="Lindquist E."/>
            <person name="Lipzen A."/>
            <person name="Logrieco A.F."/>
            <person name="MacCabe A."/>
            <person name="Maekelae M.R."/>
            <person name="Malavazi I."/>
            <person name="Melin P."/>
            <person name="Meyer V."/>
            <person name="Mielnichuk N."/>
            <person name="Miskei M."/>
            <person name="Molnar A.P."/>
            <person name="Mule G."/>
            <person name="Ngan C.Y."/>
            <person name="Orejas M."/>
            <person name="Orosz E."/>
            <person name="Ouedraogo J.P."/>
            <person name="Overkamp K.M."/>
            <person name="Park H.-S."/>
            <person name="Perrone G."/>
            <person name="Piumi F."/>
            <person name="Punt P.J."/>
            <person name="Ram A.F."/>
            <person name="Ramon A."/>
            <person name="Rauscher S."/>
            <person name="Record E."/>
            <person name="Riano-Pachon D.M."/>
            <person name="Robert V."/>
            <person name="Roehrig J."/>
            <person name="Ruller R."/>
            <person name="Salamov A."/>
            <person name="Salih N.S."/>
            <person name="Samson R.A."/>
            <person name="Sandor E."/>
            <person name="Sanguinetti M."/>
            <person name="Schuetze T."/>
            <person name="Sepcic K."/>
            <person name="Shelest E."/>
            <person name="Sherlock G."/>
            <person name="Sophianopoulou V."/>
            <person name="Squina F.M."/>
            <person name="Sun H."/>
            <person name="Susca A."/>
            <person name="Todd R.B."/>
            <person name="Tsang A."/>
            <person name="Unkles S.E."/>
            <person name="van de Wiele N."/>
            <person name="van Rossen-Uffink D."/>
            <person name="Oliveira J.V."/>
            <person name="Vesth T.C."/>
            <person name="Visser J."/>
            <person name="Yu J.-H."/>
            <person name="Zhou M."/>
            <person name="Andersen M.R."/>
            <person name="Archer D.B."/>
            <person name="Baker S.E."/>
            <person name="Benoit I."/>
            <person name="Brakhage A.A."/>
            <person name="Braus G.H."/>
            <person name="Fischer R."/>
            <person name="Frisvad J.C."/>
            <person name="Goldman G.H."/>
            <person name="Houbraken J."/>
            <person name="Oakley B."/>
            <person name="Pocsi I."/>
            <person name="Scazzocchio C."/>
            <person name="Seiboth B."/>
            <person name="vanKuyk P.A."/>
            <person name="Wortman J."/>
            <person name="Dyer P.S."/>
            <person name="Grigoriev I.V."/>
        </authorList>
    </citation>
    <scope>NUCLEOTIDE SEQUENCE [LARGE SCALE GENOMIC DNA]</scope>
    <source>
        <strain evidence="4">CBS 593.65</strain>
    </source>
</reference>
<name>A0A1L9T7F9_9EURO</name>
<dbReference type="GO" id="GO:0000272">
    <property type="term" value="P:polysaccharide catabolic process"/>
    <property type="evidence" value="ECO:0007669"/>
    <property type="project" value="TreeGrafter"/>
</dbReference>
<keyword evidence="1" id="KW-0378">Hydrolase</keyword>
<dbReference type="STRING" id="1036612.A0A1L9T7F9"/>
<dbReference type="PANTHER" id="PTHR36845:SF1">
    <property type="entry name" value="HYDROLASE, PUTATIVE (AFU_ORTHOLOGUE AFUA_7G05090)-RELATED"/>
    <property type="match status" value="1"/>
</dbReference>
<evidence type="ECO:0000256" key="2">
    <source>
        <dbReference type="ARBA" id="ARBA00038358"/>
    </source>
</evidence>
<dbReference type="InterPro" id="IPR052369">
    <property type="entry name" value="UG_Glycosaminoglycan_Hydrolase"/>
</dbReference>
<dbReference type="Gene3D" id="1.50.10.10">
    <property type="match status" value="1"/>
</dbReference>